<name>Z9JIL4_9GAMM</name>
<dbReference type="EMBL" id="JDSQ01000009">
    <property type="protein sequence ID" value="EWS78250.1"/>
    <property type="molecule type" value="Genomic_DNA"/>
</dbReference>
<dbReference type="EMBL" id="JAJPPU010000001">
    <property type="protein sequence ID" value="MCD8472060.1"/>
    <property type="molecule type" value="Genomic_DNA"/>
</dbReference>
<dbReference type="GeneID" id="68901071"/>
<sequence>MSAIFLAVALAAGPAKSPPVGITESQAEESAMMLANCAGVWDWMANLEKIAGKSSNAEQFHNKANEAETAAMWVLASQHYVATGNTVSNTHWKSLTDPKREAGLIHMNALAEPGKEQASVAAIKACQGMLKHQENILQLMRRNKAKE</sequence>
<dbReference type="KEGG" id="xtw:AB672_07175"/>
<evidence type="ECO:0000313" key="3">
    <source>
        <dbReference type="Proteomes" id="UP000020406"/>
    </source>
</evidence>
<comment type="caution">
    <text evidence="1">The sequence shown here is derived from an EMBL/GenBank/DDBJ whole genome shotgun (WGS) entry which is preliminary data.</text>
</comment>
<dbReference type="PATRIC" id="fig|1444770.3.peg.1668"/>
<dbReference type="AlphaFoldDB" id="Z9JIL4"/>
<evidence type="ECO:0000313" key="1">
    <source>
        <dbReference type="EMBL" id="EWS78250.1"/>
    </source>
</evidence>
<accession>Z9JIL4</accession>
<gene>
    <name evidence="1" type="ORF">AF72_07025</name>
    <name evidence="2" type="ORF">LPH55_00895</name>
</gene>
<evidence type="ECO:0000313" key="4">
    <source>
        <dbReference type="Proteomes" id="UP001430701"/>
    </source>
</evidence>
<keyword evidence="4" id="KW-1185">Reference proteome</keyword>
<dbReference type="RefSeq" id="WP_038271205.1">
    <property type="nucleotide sequence ID" value="NZ_CP053627.1"/>
</dbReference>
<protein>
    <submittedName>
        <fullName evidence="1">Uncharacterized protein</fullName>
    </submittedName>
</protein>
<reference evidence="2" key="2">
    <citation type="submission" date="2021-11" db="EMBL/GenBank/DDBJ databases">
        <title>Genome sequence of Xylella taiwanensis PLS432.</title>
        <authorList>
            <person name="Weng L.-W."/>
            <person name="Su C.-C."/>
            <person name="Tsai C.-W."/>
            <person name="Kuo C.-H."/>
        </authorList>
    </citation>
    <scope>NUCLEOTIDE SEQUENCE</scope>
    <source>
        <strain evidence="2">PLS432</strain>
    </source>
</reference>
<evidence type="ECO:0000313" key="2">
    <source>
        <dbReference type="EMBL" id="MCD8472060.1"/>
    </source>
</evidence>
<reference evidence="1 3" key="1">
    <citation type="journal article" date="2014" name="Genome Announc.">
        <title>Draft Genome Sequence of Xylella fastidiosa Pear Leaf Scorch Strain in Taiwan.</title>
        <authorList>
            <person name="Su C.C."/>
            <person name="Deng W.L."/>
            <person name="Jan F.J."/>
            <person name="Chang C.J."/>
            <person name="Huang H."/>
            <person name="Chen J."/>
        </authorList>
    </citation>
    <scope>NUCLEOTIDE SEQUENCE [LARGE SCALE GENOMIC DNA]</scope>
    <source>
        <strain evidence="1 3">PLS229</strain>
    </source>
</reference>
<organism evidence="1 3">
    <name type="scientific">Xylella taiwanensis</name>
    <dbReference type="NCBI Taxonomy" id="1444770"/>
    <lineage>
        <taxon>Bacteria</taxon>
        <taxon>Pseudomonadati</taxon>
        <taxon>Pseudomonadota</taxon>
        <taxon>Gammaproteobacteria</taxon>
        <taxon>Lysobacterales</taxon>
        <taxon>Lysobacteraceae</taxon>
        <taxon>Xylella</taxon>
    </lineage>
</organism>
<dbReference type="OrthoDB" id="6058794at2"/>
<proteinExistence type="predicted"/>
<dbReference type="Proteomes" id="UP001430701">
    <property type="component" value="Unassembled WGS sequence"/>
</dbReference>
<dbReference type="Proteomes" id="UP000020406">
    <property type="component" value="Unassembled WGS sequence"/>
</dbReference>